<keyword evidence="8" id="KW-1185">Reference proteome</keyword>
<dbReference type="InterPro" id="IPR051598">
    <property type="entry name" value="TSUP/Inactive_protease-like"/>
</dbReference>
<dbReference type="EMBL" id="BMEX01000009">
    <property type="protein sequence ID" value="GGA50852.1"/>
    <property type="molecule type" value="Genomic_DNA"/>
</dbReference>
<evidence type="ECO:0000313" key="7">
    <source>
        <dbReference type="EMBL" id="GGA50852.1"/>
    </source>
</evidence>
<evidence type="ECO:0000256" key="3">
    <source>
        <dbReference type="ARBA" id="ARBA00022692"/>
    </source>
</evidence>
<evidence type="ECO:0000256" key="5">
    <source>
        <dbReference type="ARBA" id="ARBA00023136"/>
    </source>
</evidence>
<evidence type="ECO:0000256" key="1">
    <source>
        <dbReference type="ARBA" id="ARBA00004141"/>
    </source>
</evidence>
<feature type="transmembrane region" description="Helical" evidence="6">
    <location>
        <begin position="231"/>
        <end position="250"/>
    </location>
</feature>
<keyword evidence="5 6" id="KW-0472">Membrane</keyword>
<evidence type="ECO:0000256" key="2">
    <source>
        <dbReference type="ARBA" id="ARBA00009142"/>
    </source>
</evidence>
<evidence type="ECO:0000256" key="4">
    <source>
        <dbReference type="ARBA" id="ARBA00022989"/>
    </source>
</evidence>
<keyword evidence="4 6" id="KW-1133">Transmembrane helix</keyword>
<dbReference type="PANTHER" id="PTHR43701">
    <property type="entry name" value="MEMBRANE TRANSPORTER PROTEIN MJ0441-RELATED"/>
    <property type="match status" value="1"/>
</dbReference>
<accession>A0ABQ1GUV4</accession>
<proteinExistence type="inferred from homology"/>
<comment type="similarity">
    <text evidence="2 6">Belongs to the 4-toluene sulfonate uptake permease (TSUP) (TC 2.A.102) family.</text>
</comment>
<feature type="transmembrane region" description="Helical" evidence="6">
    <location>
        <begin position="102"/>
        <end position="120"/>
    </location>
</feature>
<reference evidence="8" key="1">
    <citation type="journal article" date="2019" name="Int. J. Syst. Evol. Microbiol.">
        <title>The Global Catalogue of Microorganisms (GCM) 10K type strain sequencing project: providing services to taxonomists for standard genome sequencing and annotation.</title>
        <authorList>
            <consortium name="The Broad Institute Genomics Platform"/>
            <consortium name="The Broad Institute Genome Sequencing Center for Infectious Disease"/>
            <person name="Wu L."/>
            <person name="Ma J."/>
        </authorList>
    </citation>
    <scope>NUCLEOTIDE SEQUENCE [LARGE SCALE GENOMIC DNA]</scope>
    <source>
        <strain evidence="8">CGMCC 1.12404</strain>
    </source>
</reference>
<dbReference type="Pfam" id="PF01925">
    <property type="entry name" value="TauE"/>
    <property type="match status" value="1"/>
</dbReference>
<evidence type="ECO:0000313" key="8">
    <source>
        <dbReference type="Proteomes" id="UP000617979"/>
    </source>
</evidence>
<gene>
    <name evidence="7" type="ORF">GCM10007416_25040</name>
</gene>
<keyword evidence="6" id="KW-1003">Cell membrane</keyword>
<feature type="transmembrane region" description="Helical" evidence="6">
    <location>
        <begin position="76"/>
        <end position="96"/>
    </location>
</feature>
<keyword evidence="3 6" id="KW-0812">Transmembrane</keyword>
<dbReference type="InterPro" id="IPR002781">
    <property type="entry name" value="TM_pro_TauE-like"/>
</dbReference>
<protein>
    <recommendedName>
        <fullName evidence="6">Probable membrane transporter protein</fullName>
    </recommendedName>
</protein>
<name>A0ABQ1GUV4_9BACL</name>
<organism evidence="7 8">
    <name type="scientific">Kroppenstedtia guangzhouensis</name>
    <dbReference type="NCBI Taxonomy" id="1274356"/>
    <lineage>
        <taxon>Bacteria</taxon>
        <taxon>Bacillati</taxon>
        <taxon>Bacillota</taxon>
        <taxon>Bacilli</taxon>
        <taxon>Bacillales</taxon>
        <taxon>Thermoactinomycetaceae</taxon>
        <taxon>Kroppenstedtia</taxon>
    </lineage>
</organism>
<evidence type="ECO:0000256" key="6">
    <source>
        <dbReference type="RuleBase" id="RU363041"/>
    </source>
</evidence>
<dbReference type="PANTHER" id="PTHR43701:SF12">
    <property type="entry name" value="MEMBRANE TRANSPORTER PROTEIN YTNM-RELATED"/>
    <property type="match status" value="1"/>
</dbReference>
<feature type="transmembrane region" description="Helical" evidence="6">
    <location>
        <begin position="204"/>
        <end position="224"/>
    </location>
</feature>
<comment type="subcellular location">
    <subcellularLocation>
        <location evidence="6">Cell membrane</location>
        <topology evidence="6">Multi-pass membrane protein</topology>
    </subcellularLocation>
    <subcellularLocation>
        <location evidence="1">Membrane</location>
        <topology evidence="1">Multi-pass membrane protein</topology>
    </subcellularLocation>
</comment>
<sequence length="291" mass="31301">MQRLMVLALIGFVAQLIDGALGMAYGVSSTSLLLAYGIAPAVASASVHMAELVTTAASGLSHWKFGNIDKSVVKRLMIPGSIGAFLGACFLSYLPGESVKPFIAAFLFLLGFFVISRFLFGKKRPRRVIGRKPVKWMAPLGLIAGFADSTGGGGWGPLTTPILLSRKEMEPRKVIGSVDASEFAVALFATMGFLISLGWNEVNWLWVGMLMAGGVVAAPIAAWCVRVVPSYLLGILVGGLIIITNTQTLLKSSELFAEWNQRVVYTCLAVFWVICLGVALWKRKKETGINK</sequence>
<dbReference type="RefSeq" id="WP_188432860.1">
    <property type="nucleotide sequence ID" value="NZ_BMEX01000009.1"/>
</dbReference>
<feature type="transmembrane region" description="Helical" evidence="6">
    <location>
        <begin position="174"/>
        <end position="198"/>
    </location>
</feature>
<comment type="caution">
    <text evidence="7">The sequence shown here is derived from an EMBL/GenBank/DDBJ whole genome shotgun (WGS) entry which is preliminary data.</text>
</comment>
<feature type="transmembrane region" description="Helical" evidence="6">
    <location>
        <begin position="262"/>
        <end position="281"/>
    </location>
</feature>
<feature type="transmembrane region" description="Helical" evidence="6">
    <location>
        <begin position="32"/>
        <end position="55"/>
    </location>
</feature>
<dbReference type="Proteomes" id="UP000617979">
    <property type="component" value="Unassembled WGS sequence"/>
</dbReference>